<accession>A0A0B7FCR3</accession>
<reference evidence="1 2" key="1">
    <citation type="submission" date="2014-11" db="EMBL/GenBank/DDBJ databases">
        <authorList>
            <person name="Wibberg Daniel"/>
        </authorList>
    </citation>
    <scope>NUCLEOTIDE SEQUENCE [LARGE SCALE GENOMIC DNA]</scope>
    <source>
        <strain evidence="1">Rhizoctonia solani AG1-IB 7/3/14</strain>
    </source>
</reference>
<organism evidence="1 2">
    <name type="scientific">Thanatephorus cucumeris (strain AG1-IB / isolate 7/3/14)</name>
    <name type="common">Lettuce bottom rot fungus</name>
    <name type="synonym">Rhizoctonia solani</name>
    <dbReference type="NCBI Taxonomy" id="1108050"/>
    <lineage>
        <taxon>Eukaryota</taxon>
        <taxon>Fungi</taxon>
        <taxon>Dikarya</taxon>
        <taxon>Basidiomycota</taxon>
        <taxon>Agaricomycotina</taxon>
        <taxon>Agaricomycetes</taxon>
        <taxon>Cantharellales</taxon>
        <taxon>Ceratobasidiaceae</taxon>
        <taxon>Rhizoctonia</taxon>
        <taxon>Rhizoctonia solani AG-1</taxon>
    </lineage>
</organism>
<dbReference type="Proteomes" id="UP000059188">
    <property type="component" value="Unassembled WGS sequence"/>
</dbReference>
<keyword evidence="2" id="KW-1185">Reference proteome</keyword>
<protein>
    <submittedName>
        <fullName evidence="1">Uncharacterized protein</fullName>
    </submittedName>
</protein>
<evidence type="ECO:0000313" key="1">
    <source>
        <dbReference type="EMBL" id="CEL54689.1"/>
    </source>
</evidence>
<name>A0A0B7FCR3_THACB</name>
<dbReference type="STRING" id="1108050.A0A0B7FCR3"/>
<dbReference type="OrthoDB" id="41532at2759"/>
<evidence type="ECO:0000313" key="2">
    <source>
        <dbReference type="Proteomes" id="UP000059188"/>
    </source>
</evidence>
<dbReference type="AlphaFoldDB" id="A0A0B7FCR3"/>
<proteinExistence type="predicted"/>
<dbReference type="EMBL" id="LN679117">
    <property type="protein sequence ID" value="CEL54689.1"/>
    <property type="molecule type" value="Genomic_DNA"/>
</dbReference>
<sequence>MTEQQELVTFPLLVSSSSGIVRIEQVSWDNPVGQMLRDEQVAEISARFGTPPENAPGIPPSAENIALFLLAYPENTDEPVACGAIRHLDDGFMEASFPHPP</sequence>
<gene>
    <name evidence="1" type="ORF">RSOLAG1IB_07223</name>
</gene>